<keyword evidence="1 4" id="KW-0479">Metal-binding</keyword>
<dbReference type="EMBL" id="CM000839">
    <property type="protein sequence ID" value="KRH54035.1"/>
    <property type="molecule type" value="Genomic_DNA"/>
</dbReference>
<dbReference type="HOGENOM" id="CLU_131209_0_0_1"/>
<dbReference type="Gene3D" id="3.60.10.10">
    <property type="entry name" value="Endonuclease/exonuclease/phosphatase"/>
    <property type="match status" value="1"/>
</dbReference>
<dbReference type="EnsemblPlants" id="KRH54035">
    <property type="protein sequence ID" value="KRH54035"/>
    <property type="gene ID" value="GLYMA_06G161500"/>
</dbReference>
<dbReference type="Gramene" id="KRH54035">
    <property type="protein sequence ID" value="KRH54035"/>
    <property type="gene ID" value="GLYMA_06G161500"/>
</dbReference>
<dbReference type="GO" id="GO:0003677">
    <property type="term" value="F:DNA binding"/>
    <property type="evidence" value="ECO:0007669"/>
    <property type="project" value="InterPro"/>
</dbReference>
<reference evidence="6" key="2">
    <citation type="submission" date="2018-02" db="UniProtKB">
        <authorList>
            <consortium name="EnsemblPlants"/>
        </authorList>
    </citation>
    <scope>IDENTIFICATION</scope>
    <source>
        <strain evidence="6">Williams 82</strain>
    </source>
</reference>
<keyword evidence="4" id="KW-0464">Manganese</keyword>
<evidence type="ECO:0000256" key="1">
    <source>
        <dbReference type="ARBA" id="ARBA00022723"/>
    </source>
</evidence>
<feature type="binding site" evidence="4">
    <location>
        <position position="7"/>
    </location>
    <ligand>
        <name>Mg(2+)</name>
        <dbReference type="ChEBI" id="CHEBI:18420"/>
        <label>1</label>
    </ligand>
</feature>
<reference evidence="5 6" key="1">
    <citation type="journal article" date="2010" name="Nature">
        <title>Genome sequence of the palaeopolyploid soybean.</title>
        <authorList>
            <person name="Schmutz J."/>
            <person name="Cannon S.B."/>
            <person name="Schlueter J."/>
            <person name="Ma J."/>
            <person name="Mitros T."/>
            <person name="Nelson W."/>
            <person name="Hyten D.L."/>
            <person name="Song Q."/>
            <person name="Thelen J.J."/>
            <person name="Cheng J."/>
            <person name="Xu D."/>
            <person name="Hellsten U."/>
            <person name="May G.D."/>
            <person name="Yu Y."/>
            <person name="Sakurai T."/>
            <person name="Umezawa T."/>
            <person name="Bhattacharyya M.K."/>
            <person name="Sandhu D."/>
            <person name="Valliyodan B."/>
            <person name="Lindquist E."/>
            <person name="Peto M."/>
            <person name="Grant D."/>
            <person name="Shu S."/>
            <person name="Goodstein D."/>
            <person name="Barry K."/>
            <person name="Futrell-Griggs M."/>
            <person name="Abernathy B."/>
            <person name="Du J."/>
            <person name="Tian Z."/>
            <person name="Zhu L."/>
            <person name="Gill N."/>
            <person name="Joshi T."/>
            <person name="Libault M."/>
            <person name="Sethuraman A."/>
            <person name="Zhang X.-C."/>
            <person name="Shinozaki K."/>
            <person name="Nguyen H.T."/>
            <person name="Wing R.A."/>
            <person name="Cregan P."/>
            <person name="Specht J."/>
            <person name="Grimwood J."/>
            <person name="Rokhsar D."/>
            <person name="Stacey G."/>
            <person name="Shoemaker R.C."/>
            <person name="Jackson S.A."/>
        </authorList>
    </citation>
    <scope>NUCLEOTIDE SEQUENCE</scope>
    <source>
        <strain evidence="6">cv. Williams 82</strain>
        <tissue evidence="5">Callus</tissue>
    </source>
</reference>
<protein>
    <recommendedName>
        <fullName evidence="8">Endonuclease/exonuclease/phosphatase domain-containing protein</fullName>
    </recommendedName>
</protein>
<feature type="binding site" evidence="4">
    <location>
        <position position="36"/>
    </location>
    <ligand>
        <name>Mg(2+)</name>
        <dbReference type="ChEBI" id="CHEBI:18420"/>
        <label>1</label>
    </ligand>
</feature>
<dbReference type="SUPFAM" id="SSF56219">
    <property type="entry name" value="DNase I-like"/>
    <property type="match status" value="1"/>
</dbReference>
<evidence type="ECO:0000256" key="4">
    <source>
        <dbReference type="PIRSR" id="PIRSR604808-2"/>
    </source>
</evidence>
<evidence type="ECO:0000313" key="6">
    <source>
        <dbReference type="EnsemblPlants" id="KRH54035"/>
    </source>
</evidence>
<dbReference type="GO" id="GO:0005634">
    <property type="term" value="C:nucleus"/>
    <property type="evidence" value="ECO:0000318"/>
    <property type="project" value="GO_Central"/>
</dbReference>
<evidence type="ECO:0000256" key="2">
    <source>
        <dbReference type="ARBA" id="ARBA00022801"/>
    </source>
</evidence>
<dbReference type="OMA" id="WNIKGAR"/>
<accession>K7KVD7</accession>
<reference evidence="5" key="3">
    <citation type="submission" date="2018-07" db="EMBL/GenBank/DDBJ databases">
        <title>WGS assembly of Glycine max.</title>
        <authorList>
            <person name="Schmutz J."/>
            <person name="Cannon S."/>
            <person name="Schlueter J."/>
            <person name="Ma J."/>
            <person name="Mitros T."/>
            <person name="Nelson W."/>
            <person name="Hyten D."/>
            <person name="Song Q."/>
            <person name="Thelen J."/>
            <person name="Cheng J."/>
            <person name="Xu D."/>
            <person name="Hellsten U."/>
            <person name="May G."/>
            <person name="Yu Y."/>
            <person name="Sakurai T."/>
            <person name="Umezawa T."/>
            <person name="Bhattacharyya M."/>
            <person name="Sandhu D."/>
            <person name="Valliyodan B."/>
            <person name="Lindquist E."/>
            <person name="Peto M."/>
            <person name="Grant D."/>
            <person name="Shu S."/>
            <person name="Goodstein D."/>
            <person name="Barry K."/>
            <person name="Futrell-Griggs M."/>
            <person name="Abernathy B."/>
            <person name="Du J."/>
            <person name="Tian Z."/>
            <person name="Zhu L."/>
            <person name="Gill N."/>
            <person name="Joshi T."/>
            <person name="Libault M."/>
            <person name="Sethuraman A."/>
            <person name="Zhang X."/>
            <person name="Shinozaki K."/>
            <person name="Nguyen H."/>
            <person name="Wing R."/>
            <person name="Cregan P."/>
            <person name="Specht J."/>
            <person name="Grimwood J."/>
            <person name="Rokhsar D."/>
            <person name="Stacey G."/>
            <person name="Shoemaker R."/>
            <person name="Jackson S."/>
        </authorList>
    </citation>
    <scope>NUCLEOTIDE SEQUENCE</scope>
    <source>
        <tissue evidence="5">Callus</tissue>
    </source>
</reference>
<dbReference type="SMR" id="K7KVD7"/>
<dbReference type="GO" id="GO:0008311">
    <property type="term" value="F:double-stranded DNA 3'-5' DNA exonuclease activity"/>
    <property type="evidence" value="ECO:0000318"/>
    <property type="project" value="GO_Central"/>
</dbReference>
<keyword evidence="2" id="KW-0378">Hydrolase</keyword>
<dbReference type="Proteomes" id="UP000008827">
    <property type="component" value="Chromosome 6"/>
</dbReference>
<dbReference type="GO" id="GO:0003906">
    <property type="term" value="F:DNA-(apurinic or apyrimidinic site) endonuclease activity"/>
    <property type="evidence" value="ECO:0000318"/>
    <property type="project" value="GO_Central"/>
</dbReference>
<dbReference type="FunFam" id="3.60.10.10:FF:000227">
    <property type="entry name" value="Uncharacterized protein"/>
    <property type="match status" value="1"/>
</dbReference>
<name>K7KVD7_SOYBN</name>
<evidence type="ECO:0000256" key="3">
    <source>
        <dbReference type="ARBA" id="ARBA00022842"/>
    </source>
</evidence>
<dbReference type="GO" id="GO:0008081">
    <property type="term" value="F:phosphoric diester hydrolase activity"/>
    <property type="evidence" value="ECO:0000318"/>
    <property type="project" value="GO_Central"/>
</dbReference>
<comment type="cofactor">
    <cofactor evidence="4">
        <name>Mg(2+)</name>
        <dbReference type="ChEBI" id="CHEBI:18420"/>
    </cofactor>
    <cofactor evidence="4">
        <name>Mn(2+)</name>
        <dbReference type="ChEBI" id="CHEBI:29035"/>
    </cofactor>
    <text evidence="4">Probably binds two magnesium or manganese ions per subunit.</text>
</comment>
<dbReference type="PANTHER" id="PTHR22748:SF11">
    <property type="entry name" value="OS07G0184032 PROTEIN"/>
    <property type="match status" value="1"/>
</dbReference>
<dbReference type="PROSITE" id="PS00726">
    <property type="entry name" value="AP_NUCLEASE_F1_1"/>
    <property type="match status" value="1"/>
</dbReference>
<dbReference type="InterPro" id="IPR036691">
    <property type="entry name" value="Endo/exonu/phosph_ase_sf"/>
</dbReference>
<dbReference type="AlphaFoldDB" id="K7KVD7"/>
<evidence type="ECO:0000313" key="5">
    <source>
        <dbReference type="EMBL" id="KRH54035.1"/>
    </source>
</evidence>
<evidence type="ECO:0000313" key="7">
    <source>
        <dbReference type="Proteomes" id="UP000008827"/>
    </source>
</evidence>
<sequence length="143" mass="16302">MKIITYNIRGLGRGLKWALIRKLVKKERADMLCLQETKREVIDKKVCQALWGDSDASWELQPACNSAGGLLCIWNEETFKLENKLIGNGSIYLEGIWLTDGGKVMIVNIYLSCICQRMQDEGIIKEFNEWIADLEFEDVPCVG</sequence>
<dbReference type="InterPro" id="IPR020847">
    <property type="entry name" value="AP_endonuclease_F1_BS"/>
</dbReference>
<keyword evidence="7" id="KW-1185">Reference proteome</keyword>
<proteinExistence type="predicted"/>
<keyword evidence="3 4" id="KW-0460">Magnesium</keyword>
<organism evidence="5">
    <name type="scientific">Glycine max</name>
    <name type="common">Soybean</name>
    <name type="synonym">Glycine hispida</name>
    <dbReference type="NCBI Taxonomy" id="3847"/>
    <lineage>
        <taxon>Eukaryota</taxon>
        <taxon>Viridiplantae</taxon>
        <taxon>Streptophyta</taxon>
        <taxon>Embryophyta</taxon>
        <taxon>Tracheophyta</taxon>
        <taxon>Spermatophyta</taxon>
        <taxon>Magnoliopsida</taxon>
        <taxon>eudicotyledons</taxon>
        <taxon>Gunneridae</taxon>
        <taxon>Pentapetalae</taxon>
        <taxon>rosids</taxon>
        <taxon>fabids</taxon>
        <taxon>Fabales</taxon>
        <taxon>Fabaceae</taxon>
        <taxon>Papilionoideae</taxon>
        <taxon>50 kb inversion clade</taxon>
        <taxon>NPAAA clade</taxon>
        <taxon>indigoferoid/millettioid clade</taxon>
        <taxon>Phaseoleae</taxon>
        <taxon>Glycine</taxon>
        <taxon>Glycine subgen. Soja</taxon>
    </lineage>
</organism>
<evidence type="ECO:0008006" key="8">
    <source>
        <dbReference type="Google" id="ProtNLM"/>
    </source>
</evidence>
<dbReference type="InParanoid" id="K7KVD7"/>
<dbReference type="PANTHER" id="PTHR22748">
    <property type="entry name" value="AP ENDONUCLEASE"/>
    <property type="match status" value="1"/>
</dbReference>
<dbReference type="PaxDb" id="3847-GLYMA06G16946.1"/>
<dbReference type="InterPro" id="IPR004808">
    <property type="entry name" value="AP_endonuc_1"/>
</dbReference>
<dbReference type="GO" id="GO:0006284">
    <property type="term" value="P:base-excision repair"/>
    <property type="evidence" value="ECO:0000318"/>
    <property type="project" value="GO_Central"/>
</dbReference>
<dbReference type="GO" id="GO:0046872">
    <property type="term" value="F:metal ion binding"/>
    <property type="evidence" value="ECO:0007669"/>
    <property type="project" value="UniProtKB-KW"/>
</dbReference>
<gene>
    <name evidence="5" type="ORF">GLYMA_06G161500</name>
</gene>